<name>A0A562VJ11_9BACT</name>
<evidence type="ECO:0000256" key="3">
    <source>
        <dbReference type="ARBA" id="ARBA00023136"/>
    </source>
</evidence>
<feature type="transmembrane region" description="Helical" evidence="4">
    <location>
        <begin position="139"/>
        <end position="157"/>
    </location>
</feature>
<feature type="transmembrane region" description="Helical" evidence="4">
    <location>
        <begin position="330"/>
        <end position="350"/>
    </location>
</feature>
<dbReference type="GO" id="GO:0022857">
    <property type="term" value="F:transmembrane transporter activity"/>
    <property type="evidence" value="ECO:0007669"/>
    <property type="project" value="InterPro"/>
</dbReference>
<dbReference type="EMBL" id="VLLN01000019">
    <property type="protein sequence ID" value="TWJ17774.1"/>
    <property type="molecule type" value="Genomic_DNA"/>
</dbReference>
<proteinExistence type="predicted"/>
<dbReference type="SUPFAM" id="SSF103473">
    <property type="entry name" value="MFS general substrate transporter"/>
    <property type="match status" value="1"/>
</dbReference>
<dbReference type="AlphaFoldDB" id="A0A562VJ11"/>
<dbReference type="PANTHER" id="PTHR23531:SF1">
    <property type="entry name" value="QUINOLENE RESISTANCE PROTEIN NORA"/>
    <property type="match status" value="1"/>
</dbReference>
<gene>
    <name evidence="6" type="ORF">JN12_02893</name>
</gene>
<keyword evidence="3 4" id="KW-0472">Membrane</keyword>
<reference evidence="6 7" key="1">
    <citation type="submission" date="2019-07" db="EMBL/GenBank/DDBJ databases">
        <title>Genomic Encyclopedia of Archaeal and Bacterial Type Strains, Phase II (KMG-II): from individual species to whole genera.</title>
        <authorList>
            <person name="Goeker M."/>
        </authorList>
    </citation>
    <scope>NUCLEOTIDE SEQUENCE [LARGE SCALE GENOMIC DNA]</scope>
    <source>
        <strain evidence="6 7">ATCC BAA-1139</strain>
    </source>
</reference>
<feature type="transmembrane region" description="Helical" evidence="4">
    <location>
        <begin position="169"/>
        <end position="189"/>
    </location>
</feature>
<evidence type="ECO:0000256" key="2">
    <source>
        <dbReference type="ARBA" id="ARBA00022989"/>
    </source>
</evidence>
<feature type="transmembrane region" description="Helical" evidence="4">
    <location>
        <begin position="297"/>
        <end position="318"/>
    </location>
</feature>
<sequence length="387" mass="40803">MTHAGREPLWTRSFILILFGMLFLFIPFSLYMPVLPAYMLSELHSSMQAAGAINGVFLAASVLFRVHTSRLEARFGVRRVLLSTSLLFALANLLYLPAASTTSVMLIRFLSGIGFALANTSIMALGARQLPISRKGEGLACMTTMVLGGGAIGPYIGLSLAHSFGYRSVFIFATLVTLLGLLIVAAVPVEEGVTVRPRFTFNDLFEVKAIPISLIALIIAAVYGGVLTFVAVFATELGLLFVAKSFFVVMASASVVSRLLTGWMYDRLGPGVAIGASVVTLAAGLLLLGGMHTTVSMLISAALVGIGYGMAVPSTQTLAIQLSPVHRSSAVTATFFTFLDGGVGLGAYLLGGGIQAFGYSAVYLALGVLNFGCLVPLYLLYGREGEN</sequence>
<feature type="transmembrane region" description="Helical" evidence="4">
    <location>
        <begin position="210"/>
        <end position="233"/>
    </location>
</feature>
<dbReference type="Gene3D" id="1.20.1250.20">
    <property type="entry name" value="MFS general substrate transporter like domains"/>
    <property type="match status" value="1"/>
</dbReference>
<dbReference type="Proteomes" id="UP000319449">
    <property type="component" value="Unassembled WGS sequence"/>
</dbReference>
<dbReference type="InterPro" id="IPR036259">
    <property type="entry name" value="MFS_trans_sf"/>
</dbReference>
<evidence type="ECO:0000256" key="1">
    <source>
        <dbReference type="ARBA" id="ARBA00022692"/>
    </source>
</evidence>
<dbReference type="OrthoDB" id="9814001at2"/>
<dbReference type="InterPro" id="IPR020846">
    <property type="entry name" value="MFS_dom"/>
</dbReference>
<evidence type="ECO:0000256" key="4">
    <source>
        <dbReference type="SAM" id="Phobius"/>
    </source>
</evidence>
<dbReference type="Pfam" id="PF07690">
    <property type="entry name" value="MFS_1"/>
    <property type="match status" value="1"/>
</dbReference>
<dbReference type="InterPro" id="IPR052714">
    <property type="entry name" value="MFS_Exporter"/>
</dbReference>
<feature type="transmembrane region" description="Helical" evidence="4">
    <location>
        <begin position="80"/>
        <end position="99"/>
    </location>
</feature>
<keyword evidence="2 4" id="KW-1133">Transmembrane helix</keyword>
<dbReference type="InterPro" id="IPR011701">
    <property type="entry name" value="MFS"/>
</dbReference>
<feature type="transmembrane region" description="Helical" evidence="4">
    <location>
        <begin position="12"/>
        <end position="34"/>
    </location>
</feature>
<feature type="transmembrane region" description="Helical" evidence="4">
    <location>
        <begin position="46"/>
        <end position="68"/>
    </location>
</feature>
<feature type="transmembrane region" description="Helical" evidence="4">
    <location>
        <begin position="356"/>
        <end position="381"/>
    </location>
</feature>
<accession>A0A562VJ11</accession>
<feature type="transmembrane region" description="Helical" evidence="4">
    <location>
        <begin position="105"/>
        <end position="127"/>
    </location>
</feature>
<feature type="domain" description="Major facilitator superfamily (MFS) profile" evidence="5">
    <location>
        <begin position="13"/>
        <end position="385"/>
    </location>
</feature>
<keyword evidence="1 4" id="KW-0812">Transmembrane</keyword>
<dbReference type="PRINTS" id="PR01036">
    <property type="entry name" value="TCRTETB"/>
</dbReference>
<dbReference type="RefSeq" id="WP_145023987.1">
    <property type="nucleotide sequence ID" value="NZ_VLLN01000019.1"/>
</dbReference>
<dbReference type="PANTHER" id="PTHR23531">
    <property type="entry name" value="QUINOLENE RESISTANCE PROTEIN NORA"/>
    <property type="match status" value="1"/>
</dbReference>
<dbReference type="PROSITE" id="PS50850">
    <property type="entry name" value="MFS"/>
    <property type="match status" value="1"/>
</dbReference>
<evidence type="ECO:0000259" key="5">
    <source>
        <dbReference type="PROSITE" id="PS50850"/>
    </source>
</evidence>
<evidence type="ECO:0000313" key="6">
    <source>
        <dbReference type="EMBL" id="TWJ17774.1"/>
    </source>
</evidence>
<keyword evidence="7" id="KW-1185">Reference proteome</keyword>
<comment type="caution">
    <text evidence="6">The sequence shown here is derived from an EMBL/GenBank/DDBJ whole genome shotgun (WGS) entry which is preliminary data.</text>
</comment>
<organism evidence="6 7">
    <name type="scientific">Geobacter argillaceus</name>
    <dbReference type="NCBI Taxonomy" id="345631"/>
    <lineage>
        <taxon>Bacteria</taxon>
        <taxon>Pseudomonadati</taxon>
        <taxon>Thermodesulfobacteriota</taxon>
        <taxon>Desulfuromonadia</taxon>
        <taxon>Geobacterales</taxon>
        <taxon>Geobacteraceae</taxon>
        <taxon>Geobacter</taxon>
    </lineage>
</organism>
<protein>
    <submittedName>
        <fullName evidence="6">Putative MFS family arabinose efflux permease</fullName>
    </submittedName>
</protein>
<evidence type="ECO:0000313" key="7">
    <source>
        <dbReference type="Proteomes" id="UP000319449"/>
    </source>
</evidence>
<feature type="transmembrane region" description="Helical" evidence="4">
    <location>
        <begin position="272"/>
        <end position="291"/>
    </location>
</feature>